<dbReference type="Gene3D" id="2.30.180.10">
    <property type="entry name" value="FAS1 domain"/>
    <property type="match status" value="1"/>
</dbReference>
<evidence type="ECO:0008006" key="3">
    <source>
        <dbReference type="Google" id="ProtNLM"/>
    </source>
</evidence>
<dbReference type="AlphaFoldDB" id="A0A1G8M0H2"/>
<dbReference type="RefSeq" id="WP_176817092.1">
    <property type="nucleotide sequence ID" value="NZ_FNDO01000059.1"/>
</dbReference>
<evidence type="ECO:0000313" key="2">
    <source>
        <dbReference type="Proteomes" id="UP000181870"/>
    </source>
</evidence>
<evidence type="ECO:0000313" key="1">
    <source>
        <dbReference type="EMBL" id="SDI61464.1"/>
    </source>
</evidence>
<dbReference type="Proteomes" id="UP000181870">
    <property type="component" value="Unassembled WGS sequence"/>
</dbReference>
<sequence length="267" mass="30530">MKNIRIIISGMLLLIFVTTILGSCQTDDYLVDGGRSNPYYDGTIMEYLESRDDMLFSDLVKVIKMTKWYDVFSDENADITFFAPTDFSIDRSVDILNYNLYNWNNMEKITNLSQVKSEVWEDMIGMYVLEGKYRLNDIAQIDTVALSAFPGQTNYTYDKKYKLTMGVCYGDANGIKYAGYRQIMCASQDYGAPIYAYVSSCNIEPHNGIVHVLRLDHSLGFNSYTLYSKAMEAGIDYPDNTRQGRDLLIGERGNSNNMLIINEESYE</sequence>
<proteinExistence type="predicted"/>
<accession>A0A1G8M0H2</accession>
<dbReference type="PROSITE" id="PS51257">
    <property type="entry name" value="PROKAR_LIPOPROTEIN"/>
    <property type="match status" value="1"/>
</dbReference>
<gene>
    <name evidence="1" type="ORF">SAMN05192582_105910</name>
</gene>
<dbReference type="InterPro" id="IPR036378">
    <property type="entry name" value="FAS1_dom_sf"/>
</dbReference>
<reference evidence="1 2" key="1">
    <citation type="submission" date="2016-10" db="EMBL/GenBank/DDBJ databases">
        <authorList>
            <person name="de Groot N.N."/>
        </authorList>
    </citation>
    <scope>NUCLEOTIDE SEQUENCE [LARGE SCALE GENOMIC DNA]</scope>
    <source>
        <strain evidence="1 2">NLAE-zl-C57</strain>
    </source>
</reference>
<dbReference type="EMBL" id="FNDO01000059">
    <property type="protein sequence ID" value="SDI61464.1"/>
    <property type="molecule type" value="Genomic_DNA"/>
</dbReference>
<dbReference type="SUPFAM" id="SSF82153">
    <property type="entry name" value="FAS1 domain"/>
    <property type="match status" value="1"/>
</dbReference>
<name>A0A1G8M0H2_BACOV</name>
<organism evidence="1 2">
    <name type="scientific">Bacteroides ovatus</name>
    <dbReference type="NCBI Taxonomy" id="28116"/>
    <lineage>
        <taxon>Bacteria</taxon>
        <taxon>Pseudomonadati</taxon>
        <taxon>Bacteroidota</taxon>
        <taxon>Bacteroidia</taxon>
        <taxon>Bacteroidales</taxon>
        <taxon>Bacteroidaceae</taxon>
        <taxon>Bacteroides</taxon>
    </lineage>
</organism>
<protein>
    <recommendedName>
        <fullName evidence="3">FAS1 domain-containing protein</fullName>
    </recommendedName>
</protein>